<dbReference type="InterPro" id="IPR040442">
    <property type="entry name" value="Pyrv_kinase-like_dom_sf"/>
</dbReference>
<dbReference type="CDD" id="cd06557">
    <property type="entry name" value="KPHMT-like"/>
    <property type="match status" value="1"/>
</dbReference>
<feature type="binding site" evidence="7 9">
    <location>
        <begin position="49"/>
        <end position="50"/>
    </location>
    <ligand>
        <name>3-methyl-2-oxobutanoate</name>
        <dbReference type="ChEBI" id="CHEBI:11851"/>
    </ligand>
</feature>
<evidence type="ECO:0000256" key="10">
    <source>
        <dbReference type="PIRSR" id="PIRSR000388-3"/>
    </source>
</evidence>
<evidence type="ECO:0000256" key="6">
    <source>
        <dbReference type="ARBA" id="ARBA00056497"/>
    </source>
</evidence>
<comment type="catalytic activity">
    <reaction evidence="7">
        <text>(6R)-5,10-methylene-5,6,7,8-tetrahydrofolate + 3-methyl-2-oxobutanoate + H2O = 2-dehydropantoate + (6S)-5,6,7,8-tetrahydrofolate</text>
        <dbReference type="Rhea" id="RHEA:11824"/>
        <dbReference type="ChEBI" id="CHEBI:11561"/>
        <dbReference type="ChEBI" id="CHEBI:11851"/>
        <dbReference type="ChEBI" id="CHEBI:15377"/>
        <dbReference type="ChEBI" id="CHEBI:15636"/>
        <dbReference type="ChEBI" id="CHEBI:57453"/>
        <dbReference type="EC" id="2.1.2.11"/>
    </reaction>
</comment>
<dbReference type="NCBIfam" id="TIGR00222">
    <property type="entry name" value="panB"/>
    <property type="match status" value="1"/>
</dbReference>
<sequence length="272" mass="29029">MSKHTEIRRITAPDIAARKGKEPVVCLTAYTAPMATLLDPHCDLLLVGDSLGNVVYGFDTTLPVTLDMMIAHGAAVVRASDRACVIVDMPFGSVEEGPAQAFRNAARVMAETGASGVKLEGGVHMAETIAYLVRHSIPVMAHIGLRPQSVHVMGGFKTQGREKSQWEALEADARAVAEAGAFSVVVEGVAEPLAVKLTEEVPIVTIGIGASAACDGQVLVVDDMLGMFPSNPKFVRRFAEIGKEIETAAATYAKDVRTRQFPAPEHTYTMKK</sequence>
<feature type="binding site" evidence="7 10">
    <location>
        <position position="120"/>
    </location>
    <ligand>
        <name>Mg(2+)</name>
        <dbReference type="ChEBI" id="CHEBI:18420"/>
    </ligand>
</feature>
<name>A0A9X3TYK0_9PROT</name>
<keyword evidence="4 7" id="KW-0566">Pantothenate biosynthesis</keyword>
<organism evidence="11 12">
    <name type="scientific">Govanella unica</name>
    <dbReference type="NCBI Taxonomy" id="2975056"/>
    <lineage>
        <taxon>Bacteria</taxon>
        <taxon>Pseudomonadati</taxon>
        <taxon>Pseudomonadota</taxon>
        <taxon>Alphaproteobacteria</taxon>
        <taxon>Emcibacterales</taxon>
        <taxon>Govanellaceae</taxon>
        <taxon>Govanella</taxon>
    </lineage>
</organism>
<reference evidence="11" key="2">
    <citation type="journal article" date="2023" name="Syst. Appl. Microbiol.">
        <title>Govania unica gen. nov., sp. nov., a rare biosphere bacterium that represents a novel family in the class Alphaproteobacteria.</title>
        <authorList>
            <person name="Vandamme P."/>
            <person name="Peeters C."/>
            <person name="Hettiarachchi A."/>
            <person name="Cnockaert M."/>
            <person name="Carlier A."/>
        </authorList>
    </citation>
    <scope>NUCLEOTIDE SEQUENCE</scope>
    <source>
        <strain evidence="11">LMG 31809</strain>
    </source>
</reference>
<dbReference type="HAMAP" id="MF_00156">
    <property type="entry name" value="PanB"/>
    <property type="match status" value="1"/>
</dbReference>
<evidence type="ECO:0000256" key="9">
    <source>
        <dbReference type="PIRSR" id="PIRSR000388-2"/>
    </source>
</evidence>
<dbReference type="Proteomes" id="UP001141619">
    <property type="component" value="Unassembled WGS sequence"/>
</dbReference>
<dbReference type="InterPro" id="IPR015813">
    <property type="entry name" value="Pyrv/PenolPyrv_kinase-like_dom"/>
</dbReference>
<dbReference type="GO" id="GO:0005737">
    <property type="term" value="C:cytoplasm"/>
    <property type="evidence" value="ECO:0007669"/>
    <property type="project" value="UniProtKB-SubCell"/>
</dbReference>
<dbReference type="EMBL" id="JANWOI010000003">
    <property type="protein sequence ID" value="MDA5194330.1"/>
    <property type="molecule type" value="Genomic_DNA"/>
</dbReference>
<dbReference type="Pfam" id="PF02548">
    <property type="entry name" value="Pantoate_transf"/>
    <property type="match status" value="1"/>
</dbReference>
<dbReference type="FunFam" id="3.20.20.60:FF:000003">
    <property type="entry name" value="3-methyl-2-oxobutanoate hydroxymethyltransferase"/>
    <property type="match status" value="1"/>
</dbReference>
<dbReference type="PANTHER" id="PTHR20881:SF0">
    <property type="entry name" value="3-METHYL-2-OXOBUTANOATE HYDROXYMETHYLTRANSFERASE"/>
    <property type="match status" value="1"/>
</dbReference>
<dbReference type="SUPFAM" id="SSF51621">
    <property type="entry name" value="Phosphoenolpyruvate/pyruvate domain"/>
    <property type="match status" value="1"/>
</dbReference>
<comment type="caution">
    <text evidence="11">The sequence shown here is derived from an EMBL/GenBank/DDBJ whole genome shotgun (WGS) entry which is preliminary data.</text>
</comment>
<evidence type="ECO:0000256" key="2">
    <source>
        <dbReference type="ARBA" id="ARBA00008676"/>
    </source>
</evidence>
<reference evidence="11" key="1">
    <citation type="submission" date="2022-08" db="EMBL/GenBank/DDBJ databases">
        <authorList>
            <person name="Vandamme P."/>
            <person name="Hettiarachchi A."/>
            <person name="Peeters C."/>
            <person name="Cnockaert M."/>
            <person name="Carlier A."/>
        </authorList>
    </citation>
    <scope>NUCLEOTIDE SEQUENCE</scope>
    <source>
        <strain evidence="11">LMG 31809</strain>
    </source>
</reference>
<dbReference type="RefSeq" id="WP_274944034.1">
    <property type="nucleotide sequence ID" value="NZ_JANWOI010000003.1"/>
</dbReference>
<evidence type="ECO:0000256" key="3">
    <source>
        <dbReference type="ARBA" id="ARBA00011424"/>
    </source>
</evidence>
<dbReference type="NCBIfam" id="NF001452">
    <property type="entry name" value="PRK00311.1"/>
    <property type="match status" value="1"/>
</dbReference>
<evidence type="ECO:0000256" key="5">
    <source>
        <dbReference type="ARBA" id="ARBA00022679"/>
    </source>
</evidence>
<dbReference type="PANTHER" id="PTHR20881">
    <property type="entry name" value="3-METHYL-2-OXOBUTANOATE HYDROXYMETHYLTRANSFERASE"/>
    <property type="match status" value="1"/>
</dbReference>
<feature type="binding site" evidence="7 10">
    <location>
        <position position="49"/>
    </location>
    <ligand>
        <name>Mg(2+)</name>
        <dbReference type="ChEBI" id="CHEBI:18420"/>
    </ligand>
</feature>
<dbReference type="InterPro" id="IPR003700">
    <property type="entry name" value="Pantoate_hydroxy_MeTrfase"/>
</dbReference>
<evidence type="ECO:0000313" key="11">
    <source>
        <dbReference type="EMBL" id="MDA5194330.1"/>
    </source>
</evidence>
<comment type="pathway">
    <text evidence="1 7">Cofactor biosynthesis; (R)-pantothenate biosynthesis; (R)-pantoate from 3-methyl-2-oxobutanoate: step 1/2.</text>
</comment>
<protein>
    <recommendedName>
        <fullName evidence="7">3-methyl-2-oxobutanoate hydroxymethyltransferase</fullName>
        <ecNumber evidence="7">2.1.2.11</ecNumber>
    </recommendedName>
    <alternativeName>
        <fullName evidence="7">Ketopantoate hydroxymethyltransferase</fullName>
        <shortName evidence="7">KPHMT</shortName>
    </alternativeName>
</protein>
<feature type="binding site" evidence="7 10">
    <location>
        <position position="88"/>
    </location>
    <ligand>
        <name>Mg(2+)</name>
        <dbReference type="ChEBI" id="CHEBI:18420"/>
    </ligand>
</feature>
<accession>A0A9X3TYK0</accession>
<keyword evidence="5 7" id="KW-0808">Transferase</keyword>
<evidence type="ECO:0000256" key="8">
    <source>
        <dbReference type="PIRSR" id="PIRSR000388-1"/>
    </source>
</evidence>
<evidence type="ECO:0000313" key="12">
    <source>
        <dbReference type="Proteomes" id="UP001141619"/>
    </source>
</evidence>
<evidence type="ECO:0000256" key="7">
    <source>
        <dbReference type="HAMAP-Rule" id="MF_00156"/>
    </source>
</evidence>
<comment type="similarity">
    <text evidence="2 7">Belongs to the PanB family.</text>
</comment>
<dbReference type="AlphaFoldDB" id="A0A9X3TYK0"/>
<dbReference type="GO" id="GO:0000287">
    <property type="term" value="F:magnesium ion binding"/>
    <property type="evidence" value="ECO:0007669"/>
    <property type="project" value="TreeGrafter"/>
</dbReference>
<comment type="subunit">
    <text evidence="3 7">Homodecamer; pentamer of dimers.</text>
</comment>
<keyword evidence="12" id="KW-1185">Reference proteome</keyword>
<dbReference type="GO" id="GO:0015940">
    <property type="term" value="P:pantothenate biosynthetic process"/>
    <property type="evidence" value="ECO:0007669"/>
    <property type="project" value="UniProtKB-UniRule"/>
</dbReference>
<dbReference type="Gene3D" id="3.20.20.60">
    <property type="entry name" value="Phosphoenolpyruvate-binding domains"/>
    <property type="match status" value="1"/>
</dbReference>
<keyword evidence="7 10" id="KW-0460">Magnesium</keyword>
<dbReference type="GO" id="GO:0003864">
    <property type="term" value="F:3-methyl-2-oxobutanoate hydroxymethyltransferase activity"/>
    <property type="evidence" value="ECO:0007669"/>
    <property type="project" value="UniProtKB-UniRule"/>
</dbReference>
<dbReference type="PIRSF" id="PIRSF000388">
    <property type="entry name" value="Pantoate_hydroxy_MeTrfase"/>
    <property type="match status" value="1"/>
</dbReference>
<proteinExistence type="inferred from homology"/>
<gene>
    <name evidence="7 11" type="primary">panB</name>
    <name evidence="11" type="ORF">NYP16_10250</name>
</gene>
<keyword evidence="7 10" id="KW-0479">Metal-binding</keyword>
<keyword evidence="7" id="KW-0963">Cytoplasm</keyword>
<feature type="binding site" evidence="7 9">
    <location>
        <position position="88"/>
    </location>
    <ligand>
        <name>3-methyl-2-oxobutanoate</name>
        <dbReference type="ChEBI" id="CHEBI:11851"/>
    </ligand>
</feature>
<feature type="active site" description="Proton acceptor" evidence="7 8">
    <location>
        <position position="187"/>
    </location>
</feature>
<dbReference type="EC" id="2.1.2.11" evidence="7"/>
<comment type="subcellular location">
    <subcellularLocation>
        <location evidence="7">Cytoplasm</location>
    </subcellularLocation>
</comment>
<comment type="cofactor">
    <cofactor evidence="7 10">
        <name>Mg(2+)</name>
        <dbReference type="ChEBI" id="CHEBI:18420"/>
    </cofactor>
    <text evidence="7 10">Binds 1 Mg(2+) ion per subunit.</text>
</comment>
<feature type="binding site" evidence="7 9">
    <location>
        <position position="118"/>
    </location>
    <ligand>
        <name>3-methyl-2-oxobutanoate</name>
        <dbReference type="ChEBI" id="CHEBI:11851"/>
    </ligand>
</feature>
<comment type="function">
    <text evidence="6 7">Catalyzes the reversible reaction in which hydroxymethyl group from 5,10-methylenetetrahydrofolate is transferred onto alpha-ketoisovalerate to form ketopantoate.</text>
</comment>
<evidence type="ECO:0000256" key="4">
    <source>
        <dbReference type="ARBA" id="ARBA00022655"/>
    </source>
</evidence>
<evidence type="ECO:0000256" key="1">
    <source>
        <dbReference type="ARBA" id="ARBA00005033"/>
    </source>
</evidence>